<accession>A0A2H4PF18</accession>
<gene>
    <name evidence="2" type="ORF">SEA_BENTHERDUNTHAT_8</name>
</gene>
<feature type="region of interest" description="Disordered" evidence="1">
    <location>
        <begin position="32"/>
        <end position="51"/>
    </location>
</feature>
<proteinExistence type="predicted"/>
<dbReference type="EMBL" id="MG099939">
    <property type="protein sequence ID" value="ATW60778.1"/>
    <property type="molecule type" value="Genomic_DNA"/>
</dbReference>
<name>A0A2H4PF18_9CAUD</name>
<protein>
    <submittedName>
        <fullName evidence="2">Uncharacterized protein</fullName>
    </submittedName>
</protein>
<reference evidence="3" key="1">
    <citation type="submission" date="2017-10" db="EMBL/GenBank/DDBJ databases">
        <authorList>
            <person name="Banno H."/>
            <person name="Chua N.-H."/>
        </authorList>
    </citation>
    <scope>NUCLEOTIDE SEQUENCE [LARGE SCALE GENOMIC DNA]</scope>
</reference>
<organism evidence="2 3">
    <name type="scientific">Gordonia phage BENtherdunthat</name>
    <dbReference type="NCBI Taxonomy" id="2047830"/>
    <lineage>
        <taxon>Viruses</taxon>
        <taxon>Duplodnaviria</taxon>
        <taxon>Heunggongvirae</taxon>
        <taxon>Uroviricota</taxon>
        <taxon>Caudoviricetes</taxon>
        <taxon>Langleyhallvirinae</taxon>
        <taxon>Getalongvirus</taxon>
        <taxon>Getalongvirus bentherdunthat</taxon>
    </lineage>
</organism>
<evidence type="ECO:0000313" key="3">
    <source>
        <dbReference type="Proteomes" id="UP000240944"/>
    </source>
</evidence>
<feature type="compositionally biased region" description="Basic and acidic residues" evidence="1">
    <location>
        <begin position="36"/>
        <end position="51"/>
    </location>
</feature>
<keyword evidence="3" id="KW-1185">Reference proteome</keyword>
<evidence type="ECO:0000256" key="1">
    <source>
        <dbReference type="SAM" id="MobiDB-lite"/>
    </source>
</evidence>
<sequence>MAEKNETVTLIAPNGQTVSVAASKKDLRIAAGYRLPEPEKRGPGRPKSSSD</sequence>
<dbReference type="Proteomes" id="UP000240944">
    <property type="component" value="Segment"/>
</dbReference>
<evidence type="ECO:0000313" key="2">
    <source>
        <dbReference type="EMBL" id="ATW60778.1"/>
    </source>
</evidence>